<protein>
    <submittedName>
        <fullName evidence="2">Uncharacterized protein</fullName>
    </submittedName>
</protein>
<dbReference type="Gramene" id="ORGLA03G0318500.1">
    <property type="protein sequence ID" value="ORGLA03G0318500.1"/>
    <property type="gene ID" value="ORGLA03G0318500"/>
</dbReference>
<dbReference type="AlphaFoldDB" id="I1PFN9"/>
<name>I1PFN9_ORYGL</name>
<evidence type="ECO:0000313" key="3">
    <source>
        <dbReference type="Proteomes" id="UP000007306"/>
    </source>
</evidence>
<reference evidence="2" key="1">
    <citation type="submission" date="2015-06" db="UniProtKB">
        <authorList>
            <consortium name="EnsemblPlants"/>
        </authorList>
    </citation>
    <scope>IDENTIFICATION</scope>
</reference>
<reference evidence="2 3" key="2">
    <citation type="submission" date="2018-04" db="EMBL/GenBank/DDBJ databases">
        <title>OglaRS2 (Oryza glaberrima Reference Sequence Version 2).</title>
        <authorList>
            <person name="Zhang J."/>
            <person name="Kudrna D."/>
            <person name="Lee S."/>
            <person name="Talag J."/>
            <person name="Rajasekar S."/>
            <person name="Wing R.A."/>
        </authorList>
    </citation>
    <scope>NUCLEOTIDE SEQUENCE [LARGE SCALE GENOMIC DNA]</scope>
    <source>
        <strain evidence="2 3">cv. IRGC 96717</strain>
    </source>
</reference>
<dbReference type="Proteomes" id="UP000007306">
    <property type="component" value="Chromosome 3"/>
</dbReference>
<feature type="compositionally biased region" description="Polar residues" evidence="1">
    <location>
        <begin position="83"/>
        <end position="94"/>
    </location>
</feature>
<keyword evidence="3" id="KW-1185">Reference proteome</keyword>
<sequence>MALCRIAAQIEGHMSSYAHPTAAFGPDNLPLAGPTGPLRVPGVRNTSWAQTLGPPVSPWTGSTSRTTSSEASKAAALHEVHETATSVSTSLSRRNGTKKSR</sequence>
<feature type="compositionally biased region" description="Polar residues" evidence="1">
    <location>
        <begin position="59"/>
        <end position="71"/>
    </location>
</feature>
<evidence type="ECO:0000256" key="1">
    <source>
        <dbReference type="SAM" id="MobiDB-lite"/>
    </source>
</evidence>
<accession>I1PFN9</accession>
<organism evidence="2 3">
    <name type="scientific">Oryza glaberrima</name>
    <name type="common">African rice</name>
    <dbReference type="NCBI Taxonomy" id="4538"/>
    <lineage>
        <taxon>Eukaryota</taxon>
        <taxon>Viridiplantae</taxon>
        <taxon>Streptophyta</taxon>
        <taxon>Embryophyta</taxon>
        <taxon>Tracheophyta</taxon>
        <taxon>Spermatophyta</taxon>
        <taxon>Magnoliopsida</taxon>
        <taxon>Liliopsida</taxon>
        <taxon>Poales</taxon>
        <taxon>Poaceae</taxon>
        <taxon>BOP clade</taxon>
        <taxon>Oryzoideae</taxon>
        <taxon>Oryzeae</taxon>
        <taxon>Oryzinae</taxon>
        <taxon>Oryza</taxon>
    </lineage>
</organism>
<dbReference type="EnsemblPlants" id="ORGLA03G0318500.1">
    <property type="protein sequence ID" value="ORGLA03G0318500.1"/>
    <property type="gene ID" value="ORGLA03G0318500"/>
</dbReference>
<dbReference type="HOGENOM" id="CLU_2296122_0_0_1"/>
<proteinExistence type="predicted"/>
<feature type="region of interest" description="Disordered" evidence="1">
    <location>
        <begin position="35"/>
        <end position="101"/>
    </location>
</feature>
<evidence type="ECO:0000313" key="2">
    <source>
        <dbReference type="EnsemblPlants" id="ORGLA03G0318500.1"/>
    </source>
</evidence>